<protein>
    <submittedName>
        <fullName evidence="1">Uncharacterized protein</fullName>
    </submittedName>
</protein>
<dbReference type="OrthoDB" id="1391789at2759"/>
<dbReference type="InterPro" id="IPR053151">
    <property type="entry name" value="RNase_H-like"/>
</dbReference>
<dbReference type="CDD" id="cd06222">
    <property type="entry name" value="RNase_H_like"/>
    <property type="match status" value="1"/>
</dbReference>
<dbReference type="InterPro" id="IPR012337">
    <property type="entry name" value="RNaseH-like_sf"/>
</dbReference>
<dbReference type="PANTHER" id="PTHR47723:SF19">
    <property type="entry name" value="POLYNUCLEOTIDYL TRANSFERASE, RIBONUCLEASE H-LIKE SUPERFAMILY PROTEIN"/>
    <property type="match status" value="1"/>
</dbReference>
<evidence type="ECO:0000313" key="1">
    <source>
        <dbReference type="EMBL" id="GAU25355.1"/>
    </source>
</evidence>
<accession>A0A2Z6MP29</accession>
<dbReference type="EMBL" id="DF973310">
    <property type="protein sequence ID" value="GAU25355.1"/>
    <property type="molecule type" value="Genomic_DNA"/>
</dbReference>
<name>A0A2Z6MP29_TRISU</name>
<gene>
    <name evidence="1" type="ORF">TSUD_216930</name>
</gene>
<dbReference type="GO" id="GO:0003676">
    <property type="term" value="F:nucleic acid binding"/>
    <property type="evidence" value="ECO:0007669"/>
    <property type="project" value="InterPro"/>
</dbReference>
<organism evidence="1 2">
    <name type="scientific">Trifolium subterraneum</name>
    <name type="common">Subterranean clover</name>
    <dbReference type="NCBI Taxonomy" id="3900"/>
    <lineage>
        <taxon>Eukaryota</taxon>
        <taxon>Viridiplantae</taxon>
        <taxon>Streptophyta</taxon>
        <taxon>Embryophyta</taxon>
        <taxon>Tracheophyta</taxon>
        <taxon>Spermatophyta</taxon>
        <taxon>Magnoliopsida</taxon>
        <taxon>eudicotyledons</taxon>
        <taxon>Gunneridae</taxon>
        <taxon>Pentapetalae</taxon>
        <taxon>rosids</taxon>
        <taxon>fabids</taxon>
        <taxon>Fabales</taxon>
        <taxon>Fabaceae</taxon>
        <taxon>Papilionoideae</taxon>
        <taxon>50 kb inversion clade</taxon>
        <taxon>NPAAA clade</taxon>
        <taxon>Hologalegina</taxon>
        <taxon>IRL clade</taxon>
        <taxon>Trifolieae</taxon>
        <taxon>Trifolium</taxon>
    </lineage>
</organism>
<dbReference type="Gene3D" id="3.30.420.10">
    <property type="entry name" value="Ribonuclease H-like superfamily/Ribonuclease H"/>
    <property type="match status" value="1"/>
</dbReference>
<keyword evidence="2" id="KW-1185">Reference proteome</keyword>
<sequence>MHTNEIVFQQNRVVSYIGWKPPKLQFVKLNVDGASNNGKRAGCGGGIRGNQGEWLGGFAKSVGDCNATIAELWGVLEGIHTGRVNGAIGYSLIKRIRSMLDMAWNIEIMHEYREANTCADALARIGCSLEHDMIFYDDCPATIREVMLADELGMTTPRMIVA</sequence>
<proteinExistence type="predicted"/>
<dbReference type="InterPro" id="IPR036397">
    <property type="entry name" value="RNaseH_sf"/>
</dbReference>
<dbReference type="SUPFAM" id="SSF53098">
    <property type="entry name" value="Ribonuclease H-like"/>
    <property type="match status" value="1"/>
</dbReference>
<dbReference type="Proteomes" id="UP000242715">
    <property type="component" value="Unassembled WGS sequence"/>
</dbReference>
<dbReference type="InterPro" id="IPR044730">
    <property type="entry name" value="RNase_H-like_dom_plant"/>
</dbReference>
<evidence type="ECO:0000313" key="2">
    <source>
        <dbReference type="Proteomes" id="UP000242715"/>
    </source>
</evidence>
<dbReference type="PANTHER" id="PTHR47723">
    <property type="entry name" value="OS05G0353850 PROTEIN"/>
    <property type="match status" value="1"/>
</dbReference>
<dbReference type="AlphaFoldDB" id="A0A2Z6MP29"/>
<reference evidence="2" key="1">
    <citation type="journal article" date="2017" name="Front. Plant Sci.">
        <title>Climate Clever Clovers: New Paradigm to Reduce the Environmental Footprint of Ruminants by Breeding Low Methanogenic Forages Utilizing Haplotype Variation.</title>
        <authorList>
            <person name="Kaur P."/>
            <person name="Appels R."/>
            <person name="Bayer P.E."/>
            <person name="Keeble-Gagnere G."/>
            <person name="Wang J."/>
            <person name="Hirakawa H."/>
            <person name="Shirasawa K."/>
            <person name="Vercoe P."/>
            <person name="Stefanova K."/>
            <person name="Durmic Z."/>
            <person name="Nichols P."/>
            <person name="Revell C."/>
            <person name="Isobe S.N."/>
            <person name="Edwards D."/>
            <person name="Erskine W."/>
        </authorList>
    </citation>
    <scope>NUCLEOTIDE SEQUENCE [LARGE SCALE GENOMIC DNA]</scope>
    <source>
        <strain evidence="2">cv. Daliak</strain>
    </source>
</reference>